<evidence type="ECO:0000313" key="1">
    <source>
        <dbReference type="EMBL" id="KAB1181462.1"/>
    </source>
</evidence>
<dbReference type="EMBL" id="VZUQ01000053">
    <property type="protein sequence ID" value="KAB1181462.1"/>
    <property type="molecule type" value="Genomic_DNA"/>
</dbReference>
<dbReference type="RefSeq" id="WP_106223203.1">
    <property type="nucleotide sequence ID" value="NZ_CP065042.1"/>
</dbReference>
<gene>
    <name evidence="1" type="ORF">F6450_08910</name>
</gene>
<comment type="caution">
    <text evidence="1">The sequence shown here is derived from an EMBL/GenBank/DDBJ whole genome shotgun (WGS) entry which is preliminary data.</text>
</comment>
<evidence type="ECO:0000313" key="2">
    <source>
        <dbReference type="Proteomes" id="UP000480943"/>
    </source>
</evidence>
<reference evidence="1 2" key="1">
    <citation type="submission" date="2019-09" db="EMBL/GenBank/DDBJ databases">
        <title>Photobacterium damselae subsp. damselae CDC-2227-81, a human clinical isolate.</title>
        <authorList>
            <person name="Osorio C.R."/>
        </authorList>
    </citation>
    <scope>NUCLEOTIDE SEQUENCE [LARGE SCALE GENOMIC DNA]</scope>
    <source>
        <strain evidence="1 2">CDC-2227-81</strain>
    </source>
</reference>
<protein>
    <submittedName>
        <fullName evidence="1">Uncharacterized protein</fullName>
    </submittedName>
</protein>
<name>A0AAD3ZV87_PHODD</name>
<organism evidence="1 2">
    <name type="scientific">Photobacterium damselae subsp. damselae</name>
    <name type="common">Listonella damsela</name>
    <dbReference type="NCBI Taxonomy" id="85581"/>
    <lineage>
        <taxon>Bacteria</taxon>
        <taxon>Pseudomonadati</taxon>
        <taxon>Pseudomonadota</taxon>
        <taxon>Gammaproteobacteria</taxon>
        <taxon>Vibrionales</taxon>
        <taxon>Vibrionaceae</taxon>
        <taxon>Photobacterium</taxon>
    </lineage>
</organism>
<dbReference type="Proteomes" id="UP000480943">
    <property type="component" value="Unassembled WGS sequence"/>
</dbReference>
<accession>A0AAD3ZV87</accession>
<proteinExistence type="predicted"/>
<dbReference type="AlphaFoldDB" id="A0AAD3ZV87"/>
<sequence>MNKKDERPVIVLKVDLDPMTLEQWAEKTKQTVRAVAKQADDGNIPVIQKVKGGKRYVNRAKMFLTSMEAADWDVRVPNDMYSL</sequence>